<feature type="transmembrane region" description="Helical" evidence="6">
    <location>
        <begin position="49"/>
        <end position="66"/>
    </location>
</feature>
<keyword evidence="8" id="KW-1185">Reference proteome</keyword>
<evidence type="ECO:0000256" key="4">
    <source>
        <dbReference type="ARBA" id="ARBA00022989"/>
    </source>
</evidence>
<reference evidence="8" key="1">
    <citation type="submission" date="2018-06" db="EMBL/GenBank/DDBJ databases">
        <title>Genome assembly of Danube salmon.</title>
        <authorList>
            <person name="Macqueen D.J."/>
            <person name="Gundappa M.K."/>
        </authorList>
    </citation>
    <scope>NUCLEOTIDE SEQUENCE [LARGE SCALE GENOMIC DNA]</scope>
</reference>
<keyword evidence="4 6" id="KW-1133">Transmembrane helix</keyword>
<comment type="subcellular location">
    <subcellularLocation>
        <location evidence="1">Membrane</location>
        <topology evidence="1">Multi-pass membrane protein</topology>
    </subcellularLocation>
</comment>
<accession>A0A4W5KXM2</accession>
<evidence type="ECO:0008006" key="9">
    <source>
        <dbReference type="Google" id="ProtNLM"/>
    </source>
</evidence>
<feature type="transmembrane region" description="Helical" evidence="6">
    <location>
        <begin position="9"/>
        <end position="29"/>
    </location>
</feature>
<keyword evidence="5 6" id="KW-0472">Membrane</keyword>
<evidence type="ECO:0000256" key="3">
    <source>
        <dbReference type="ARBA" id="ARBA00022692"/>
    </source>
</evidence>
<dbReference type="Ensembl" id="ENSHHUT00000022346.1">
    <property type="protein sequence ID" value="ENSHHUP00000021537.1"/>
    <property type="gene ID" value="ENSHHUG00000013486.1"/>
</dbReference>
<dbReference type="Pfam" id="PF04241">
    <property type="entry name" value="DUF423"/>
    <property type="match status" value="1"/>
</dbReference>
<proteinExistence type="inferred from homology"/>
<protein>
    <recommendedName>
        <fullName evidence="9">DUF423 domain-containing protein</fullName>
    </recommendedName>
</protein>
<evidence type="ECO:0000256" key="2">
    <source>
        <dbReference type="ARBA" id="ARBA00006208"/>
    </source>
</evidence>
<name>A0A4W5KXM2_9TELE</name>
<feature type="transmembrane region" description="Helical" evidence="6">
    <location>
        <begin position="104"/>
        <end position="125"/>
    </location>
</feature>
<reference evidence="7" key="3">
    <citation type="submission" date="2025-09" db="UniProtKB">
        <authorList>
            <consortium name="Ensembl"/>
        </authorList>
    </citation>
    <scope>IDENTIFICATION</scope>
</reference>
<evidence type="ECO:0000313" key="8">
    <source>
        <dbReference type="Proteomes" id="UP000314982"/>
    </source>
</evidence>
<comment type="similarity">
    <text evidence="2">Belongs to the TMEM256 family.</text>
</comment>
<sequence>KINSVTKKIISTGALLGMIAIILGAFGAHALKKVLSLEQLYTFETGVRYQMYHALFLLFIGTTHLVNQKSKKIIYNLTVIGTIFFSGSIYLLATNGITSVDFKIFGFITPIGGLLLISAWIKLFFDILVPMKKKTKI</sequence>
<reference evidence="7" key="2">
    <citation type="submission" date="2025-08" db="UniProtKB">
        <authorList>
            <consortium name="Ensembl"/>
        </authorList>
    </citation>
    <scope>IDENTIFICATION</scope>
</reference>
<dbReference type="Proteomes" id="UP000314982">
    <property type="component" value="Unassembled WGS sequence"/>
</dbReference>
<dbReference type="InterPro" id="IPR006696">
    <property type="entry name" value="DUF423"/>
</dbReference>
<dbReference type="AlphaFoldDB" id="A0A4W5KXM2"/>
<feature type="transmembrane region" description="Helical" evidence="6">
    <location>
        <begin position="73"/>
        <end position="92"/>
    </location>
</feature>
<evidence type="ECO:0000313" key="7">
    <source>
        <dbReference type="Ensembl" id="ENSHHUP00000021537.1"/>
    </source>
</evidence>
<organism evidence="7 8">
    <name type="scientific">Hucho hucho</name>
    <name type="common">huchen</name>
    <dbReference type="NCBI Taxonomy" id="62062"/>
    <lineage>
        <taxon>Eukaryota</taxon>
        <taxon>Metazoa</taxon>
        <taxon>Chordata</taxon>
        <taxon>Craniata</taxon>
        <taxon>Vertebrata</taxon>
        <taxon>Euteleostomi</taxon>
        <taxon>Actinopterygii</taxon>
        <taxon>Neopterygii</taxon>
        <taxon>Teleostei</taxon>
        <taxon>Protacanthopterygii</taxon>
        <taxon>Salmoniformes</taxon>
        <taxon>Salmonidae</taxon>
        <taxon>Salmoninae</taxon>
        <taxon>Hucho</taxon>
    </lineage>
</organism>
<dbReference type="PANTHER" id="PTHR43461">
    <property type="entry name" value="TRANSMEMBRANE PROTEIN 256"/>
    <property type="match status" value="1"/>
</dbReference>
<evidence type="ECO:0000256" key="5">
    <source>
        <dbReference type="ARBA" id="ARBA00023136"/>
    </source>
</evidence>
<evidence type="ECO:0000256" key="6">
    <source>
        <dbReference type="SAM" id="Phobius"/>
    </source>
</evidence>
<dbReference type="STRING" id="62062.ENSHHUP00000021537"/>
<dbReference type="GO" id="GO:0005886">
    <property type="term" value="C:plasma membrane"/>
    <property type="evidence" value="ECO:0007669"/>
    <property type="project" value="TreeGrafter"/>
</dbReference>
<keyword evidence="3 6" id="KW-0812">Transmembrane</keyword>
<dbReference type="PANTHER" id="PTHR43461:SF1">
    <property type="entry name" value="TRANSMEMBRANE PROTEIN 256"/>
    <property type="match status" value="1"/>
</dbReference>
<evidence type="ECO:0000256" key="1">
    <source>
        <dbReference type="ARBA" id="ARBA00004141"/>
    </source>
</evidence>